<name>A0AC60P4X1_IXOPE</name>
<evidence type="ECO:0000313" key="1">
    <source>
        <dbReference type="EMBL" id="KAG0414381.1"/>
    </source>
</evidence>
<protein>
    <submittedName>
        <fullName evidence="1">Uncharacterized protein</fullName>
    </submittedName>
</protein>
<sequence length="1023" mass="114939">SDILRESTYTDKATGRVLTVPLSTARLRPKAVPSKFSEDLNSRKARSERKRLDAAAREKAVAESIDTVLEAVRSEVEIDRSLSVTDKRQLRPRQKRQYVDAMHNEDPIETALKTSCSPEETSGKPSVKDQDTRRRHPRKSHPRRKRPRQASSDSDYMQPDMDMFSSEEEADGMLNVKDPNLRQKRPRRTSRNSDDTQRAINESLEEADKILDLKDLADHVRSKQCSTFWHAVEGSARLLLVHIVENEAPWIKYSVVLKADLTLTCYVAKTPVIKLGSSLCIPTAVKSKRALMELLECIENWDSSLSSTSDSLDKDISETVCLLPGKSAATPTEDKAAAIQFLREQFKLLSMKKGQRHYSADLMVFSCILFTISPHAYKYICNSGNISLPHPMIIRSVCLSSGMNSQPLPQSATFLRYAAKRISDLDDKQRLVTLMVDEIHIKPFLDYKGGSTTDVAPNSTEVASSVLVFTVQSLTCQFKEVAHIVPMQRADAQFLHKLLIDLICGLENIGYRVACVVSDGSSVNREAMSHFTSPPNEGIVYPHPSDPARPLFFVIDPVNILRCIRNSWLDQSNDLLCFYFPEFHAEPTRVQRMLSASFATIRDLYNLENYQLVRYGYSLSREALYSVNTERENVKLALQIFNDSLPQVLRALGAKHNLRFFEETASFIEIVVKWWRIVNVKAPDTGMALKDQFREPVFSSEDDPKVDFLYKFLDWLDEWKGKDLDSGTLTSETHSALQHTTHALVEVARYCFTELKLSRILLGKIQTDNLEERFGNSKHLADPQYHNSIRQLHEGEGELQPQDSLLTVAAACETENDEMNNGKTSTSENTRVTGEALSKLEDTLPVLVYVAGYAVHATLERLNCVKCRPVLSVNKAITISVAQQHFKLVKELGGGSLLFPTMFAINAVAHSYIVAQELSKQAKFLKMPNQRQLVTDLTVDLLANEESSEFDVCEDGHTAEFVLRHVLCGLAHTSSEHVERKLVLQNPGILGSTPTSACFDLDEHCTGVRSCITTACCMLKTPG</sequence>
<proteinExistence type="predicted"/>
<keyword evidence="2" id="KW-1185">Reference proteome</keyword>
<reference evidence="1 2" key="1">
    <citation type="journal article" date="2020" name="Cell">
        <title>Large-Scale Comparative Analyses of Tick Genomes Elucidate Their Genetic Diversity and Vector Capacities.</title>
        <authorList>
            <consortium name="Tick Genome and Microbiome Consortium (TIGMIC)"/>
            <person name="Jia N."/>
            <person name="Wang J."/>
            <person name="Shi W."/>
            <person name="Du L."/>
            <person name="Sun Y."/>
            <person name="Zhan W."/>
            <person name="Jiang J.F."/>
            <person name="Wang Q."/>
            <person name="Zhang B."/>
            <person name="Ji P."/>
            <person name="Bell-Sakyi L."/>
            <person name="Cui X.M."/>
            <person name="Yuan T.T."/>
            <person name="Jiang B.G."/>
            <person name="Yang W.F."/>
            <person name="Lam T.T."/>
            <person name="Chang Q.C."/>
            <person name="Ding S.J."/>
            <person name="Wang X.J."/>
            <person name="Zhu J.G."/>
            <person name="Ruan X.D."/>
            <person name="Zhao L."/>
            <person name="Wei J.T."/>
            <person name="Ye R.Z."/>
            <person name="Que T.C."/>
            <person name="Du C.H."/>
            <person name="Zhou Y.H."/>
            <person name="Cheng J.X."/>
            <person name="Dai P.F."/>
            <person name="Guo W.B."/>
            <person name="Han X.H."/>
            <person name="Huang E.J."/>
            <person name="Li L.F."/>
            <person name="Wei W."/>
            <person name="Gao Y.C."/>
            <person name="Liu J.Z."/>
            <person name="Shao H.Z."/>
            <person name="Wang X."/>
            <person name="Wang C.C."/>
            <person name="Yang T.C."/>
            <person name="Huo Q.B."/>
            <person name="Li W."/>
            <person name="Chen H.Y."/>
            <person name="Chen S.E."/>
            <person name="Zhou L.G."/>
            <person name="Ni X.B."/>
            <person name="Tian J.H."/>
            <person name="Sheng Y."/>
            <person name="Liu T."/>
            <person name="Pan Y.S."/>
            <person name="Xia L.Y."/>
            <person name="Li J."/>
            <person name="Zhao F."/>
            <person name="Cao W.C."/>
        </authorList>
    </citation>
    <scope>NUCLEOTIDE SEQUENCE [LARGE SCALE GENOMIC DNA]</scope>
    <source>
        <strain evidence="1">Iper-2018</strain>
    </source>
</reference>
<dbReference type="EMBL" id="JABSTQ010011183">
    <property type="protein sequence ID" value="KAG0414381.1"/>
    <property type="molecule type" value="Genomic_DNA"/>
</dbReference>
<comment type="caution">
    <text evidence="1">The sequence shown here is derived from an EMBL/GenBank/DDBJ whole genome shotgun (WGS) entry which is preliminary data.</text>
</comment>
<evidence type="ECO:0000313" key="2">
    <source>
        <dbReference type="Proteomes" id="UP000805193"/>
    </source>
</evidence>
<feature type="non-terminal residue" evidence="1">
    <location>
        <position position="1"/>
    </location>
</feature>
<organism evidence="1 2">
    <name type="scientific">Ixodes persulcatus</name>
    <name type="common">Taiga tick</name>
    <dbReference type="NCBI Taxonomy" id="34615"/>
    <lineage>
        <taxon>Eukaryota</taxon>
        <taxon>Metazoa</taxon>
        <taxon>Ecdysozoa</taxon>
        <taxon>Arthropoda</taxon>
        <taxon>Chelicerata</taxon>
        <taxon>Arachnida</taxon>
        <taxon>Acari</taxon>
        <taxon>Parasitiformes</taxon>
        <taxon>Ixodida</taxon>
        <taxon>Ixodoidea</taxon>
        <taxon>Ixodidae</taxon>
        <taxon>Ixodinae</taxon>
        <taxon>Ixodes</taxon>
    </lineage>
</organism>
<dbReference type="Proteomes" id="UP000805193">
    <property type="component" value="Unassembled WGS sequence"/>
</dbReference>
<accession>A0AC60P4X1</accession>
<gene>
    <name evidence="1" type="ORF">HPB47_008448</name>
</gene>